<feature type="transmembrane region" description="Helical" evidence="7">
    <location>
        <begin position="132"/>
        <end position="152"/>
    </location>
</feature>
<feature type="transmembrane region" description="Helical" evidence="7">
    <location>
        <begin position="36"/>
        <end position="55"/>
    </location>
</feature>
<dbReference type="EMBL" id="DRZM01000013">
    <property type="protein sequence ID" value="HHP04191.1"/>
    <property type="molecule type" value="Genomic_DNA"/>
</dbReference>
<feature type="transmembrane region" description="Helical" evidence="7">
    <location>
        <begin position="158"/>
        <end position="177"/>
    </location>
</feature>
<comment type="subcellular location">
    <subcellularLocation>
        <location evidence="1 7">Cell membrane</location>
        <topology evidence="1 7">Multi-pass membrane protein</topology>
    </subcellularLocation>
</comment>
<sequence length="227" mass="24546">MAGRRSASFSCGGRARARLKFVHRRVRRVRELWDSFVMLFIVLDSVGNIPIFYSLTSHLSESERRRVFAKSVAVASALLLVFALFGYGFFEYYGVTFSDFKIAGGVLLLLIALQGIVGRIEAEQLRGEDIAVVPMATPLLAGPGSIYIVMYLRQVYGLGPVLASIALNTLAAYLILAQSGLILGKIGRNTVLVLSRVVLLLLAVLAVSMIRSGLAEALAGLRVELGG</sequence>
<evidence type="ECO:0000256" key="4">
    <source>
        <dbReference type="ARBA" id="ARBA00022692"/>
    </source>
</evidence>
<comment type="similarity">
    <text evidence="2 7">Belongs to the UPF0056 (MarC) family.</text>
</comment>
<keyword evidence="5 7" id="KW-1133">Transmembrane helix</keyword>
<organism evidence="8">
    <name type="scientific">Thermofilum pendens</name>
    <dbReference type="NCBI Taxonomy" id="2269"/>
    <lineage>
        <taxon>Archaea</taxon>
        <taxon>Thermoproteota</taxon>
        <taxon>Thermoprotei</taxon>
        <taxon>Thermofilales</taxon>
        <taxon>Thermofilaceae</taxon>
        <taxon>Thermofilum</taxon>
    </lineage>
</organism>
<accession>A0A7J3X547</accession>
<dbReference type="NCBIfam" id="TIGR00427">
    <property type="entry name" value="NAAT family transporter"/>
    <property type="match status" value="1"/>
</dbReference>
<feature type="transmembrane region" description="Helical" evidence="7">
    <location>
        <begin position="189"/>
        <end position="210"/>
    </location>
</feature>
<evidence type="ECO:0000256" key="1">
    <source>
        <dbReference type="ARBA" id="ARBA00004651"/>
    </source>
</evidence>
<evidence type="ECO:0000256" key="5">
    <source>
        <dbReference type="ARBA" id="ARBA00022989"/>
    </source>
</evidence>
<dbReference type="PANTHER" id="PTHR33508:SF1">
    <property type="entry name" value="UPF0056 MEMBRANE PROTEIN YHCE"/>
    <property type="match status" value="1"/>
</dbReference>
<evidence type="ECO:0000256" key="2">
    <source>
        <dbReference type="ARBA" id="ARBA00009784"/>
    </source>
</evidence>
<comment type="caution">
    <text evidence="8">The sequence shown here is derived from an EMBL/GenBank/DDBJ whole genome shotgun (WGS) entry which is preliminary data.</text>
</comment>
<dbReference type="PANTHER" id="PTHR33508">
    <property type="entry name" value="UPF0056 MEMBRANE PROTEIN YHCE"/>
    <property type="match status" value="1"/>
</dbReference>
<gene>
    <name evidence="8" type="ORF">ENM88_00400</name>
</gene>
<keyword evidence="3" id="KW-1003">Cell membrane</keyword>
<protein>
    <recommendedName>
        <fullName evidence="7">UPF0056 membrane protein</fullName>
    </recommendedName>
</protein>
<evidence type="ECO:0000256" key="7">
    <source>
        <dbReference type="RuleBase" id="RU362048"/>
    </source>
</evidence>
<name>A0A7J3X547_THEPE</name>
<feature type="transmembrane region" description="Helical" evidence="7">
    <location>
        <begin position="67"/>
        <end position="90"/>
    </location>
</feature>
<feature type="transmembrane region" description="Helical" evidence="7">
    <location>
        <begin position="102"/>
        <end position="120"/>
    </location>
</feature>
<keyword evidence="4 7" id="KW-0812">Transmembrane</keyword>
<dbReference type="Pfam" id="PF01914">
    <property type="entry name" value="MarC"/>
    <property type="match status" value="1"/>
</dbReference>
<evidence type="ECO:0000256" key="3">
    <source>
        <dbReference type="ARBA" id="ARBA00022475"/>
    </source>
</evidence>
<proteinExistence type="inferred from homology"/>
<keyword evidence="6 7" id="KW-0472">Membrane</keyword>
<evidence type="ECO:0000313" key="8">
    <source>
        <dbReference type="EMBL" id="HHP04191.1"/>
    </source>
</evidence>
<dbReference type="GO" id="GO:0005886">
    <property type="term" value="C:plasma membrane"/>
    <property type="evidence" value="ECO:0007669"/>
    <property type="project" value="UniProtKB-SubCell"/>
</dbReference>
<dbReference type="InterPro" id="IPR002771">
    <property type="entry name" value="Multi_antbiot-R_MarC"/>
</dbReference>
<reference evidence="8" key="1">
    <citation type="journal article" date="2020" name="mSystems">
        <title>Genome- and Community-Level Interaction Insights into Carbon Utilization and Element Cycling Functions of Hydrothermarchaeota in Hydrothermal Sediment.</title>
        <authorList>
            <person name="Zhou Z."/>
            <person name="Liu Y."/>
            <person name="Xu W."/>
            <person name="Pan J."/>
            <person name="Luo Z.H."/>
            <person name="Li M."/>
        </authorList>
    </citation>
    <scope>NUCLEOTIDE SEQUENCE [LARGE SCALE GENOMIC DNA]</scope>
    <source>
        <strain evidence="8">SpSt-1125</strain>
    </source>
</reference>
<evidence type="ECO:0000256" key="6">
    <source>
        <dbReference type="ARBA" id="ARBA00023136"/>
    </source>
</evidence>
<dbReference type="AlphaFoldDB" id="A0A7J3X547"/>